<evidence type="ECO:0000256" key="3">
    <source>
        <dbReference type="ARBA" id="ARBA00022630"/>
    </source>
</evidence>
<evidence type="ECO:0000256" key="1">
    <source>
        <dbReference type="ARBA" id="ARBA00001974"/>
    </source>
</evidence>
<evidence type="ECO:0000256" key="5">
    <source>
        <dbReference type="ARBA" id="ARBA00023002"/>
    </source>
</evidence>
<feature type="domain" description="Glucose-methanol-choline oxidoreductase N-terminal" evidence="6">
    <location>
        <begin position="217"/>
        <end position="332"/>
    </location>
</feature>
<dbReference type="PRINTS" id="PR00411">
    <property type="entry name" value="PNDRDTASEI"/>
</dbReference>
<dbReference type="Pfam" id="PF00732">
    <property type="entry name" value="GMC_oxred_N"/>
    <property type="match status" value="1"/>
</dbReference>
<reference evidence="11" key="1">
    <citation type="submission" date="2020-05" db="EMBL/GenBank/DDBJ databases">
        <authorList>
            <person name="Chiriac C."/>
            <person name="Salcher M."/>
            <person name="Ghai R."/>
            <person name="Kavagutti S V."/>
        </authorList>
    </citation>
    <scope>NUCLEOTIDE SEQUENCE</scope>
</reference>
<evidence type="ECO:0000313" key="12">
    <source>
        <dbReference type="EMBL" id="CAB5026127.1"/>
    </source>
</evidence>
<dbReference type="EMBL" id="CAFBOF010000016">
    <property type="protein sequence ID" value="CAB4977437.1"/>
    <property type="molecule type" value="Genomic_DNA"/>
</dbReference>
<dbReference type="GO" id="GO:0071949">
    <property type="term" value="F:FAD binding"/>
    <property type="evidence" value="ECO:0007669"/>
    <property type="project" value="InterPro"/>
</dbReference>
<dbReference type="InterPro" id="IPR002938">
    <property type="entry name" value="FAD-bd"/>
</dbReference>
<dbReference type="SUPFAM" id="SSF51905">
    <property type="entry name" value="FAD/NAD(P)-binding domain"/>
    <property type="match status" value="1"/>
</dbReference>
<dbReference type="PANTHER" id="PTHR42784:SF1">
    <property type="entry name" value="PYRANOSE 2-OXIDASE"/>
    <property type="match status" value="1"/>
</dbReference>
<keyword evidence="4" id="KW-0274">FAD</keyword>
<feature type="domain" description="FAD-binding" evidence="7">
    <location>
        <begin position="9"/>
        <end position="42"/>
    </location>
</feature>
<evidence type="ECO:0000259" key="8">
    <source>
        <dbReference type="Pfam" id="PF05199"/>
    </source>
</evidence>
<gene>
    <name evidence="9" type="ORF">UFOPK2683_00089</name>
    <name evidence="10" type="ORF">UFOPK3605_00405</name>
    <name evidence="11" type="ORF">UFOPK3897_00896</name>
    <name evidence="12" type="ORF">UFOPK4121_00967</name>
</gene>
<dbReference type="InterPro" id="IPR007867">
    <property type="entry name" value="GMC_OxRtase_C"/>
</dbReference>
<dbReference type="InterPro" id="IPR036188">
    <property type="entry name" value="FAD/NAD-bd_sf"/>
</dbReference>
<dbReference type="Gene3D" id="3.50.50.60">
    <property type="entry name" value="FAD/NAD(P)-binding domain"/>
    <property type="match status" value="2"/>
</dbReference>
<evidence type="ECO:0000313" key="11">
    <source>
        <dbReference type="EMBL" id="CAB4977437.1"/>
    </source>
</evidence>
<dbReference type="InterPro" id="IPR051473">
    <property type="entry name" value="P2Ox-like"/>
</dbReference>
<accession>A0A6J7M9V9</accession>
<dbReference type="GO" id="GO:0016614">
    <property type="term" value="F:oxidoreductase activity, acting on CH-OH group of donors"/>
    <property type="evidence" value="ECO:0007669"/>
    <property type="project" value="InterPro"/>
</dbReference>
<keyword evidence="3" id="KW-0285">Flavoprotein</keyword>
<evidence type="ECO:0000313" key="10">
    <source>
        <dbReference type="EMBL" id="CAB4899482.1"/>
    </source>
</evidence>
<name>A0A6J7M9V9_9ZZZZ</name>
<evidence type="ECO:0000313" key="9">
    <source>
        <dbReference type="EMBL" id="CAB4712648.1"/>
    </source>
</evidence>
<dbReference type="EMBL" id="CAFBPQ010000028">
    <property type="protein sequence ID" value="CAB5026127.1"/>
    <property type="molecule type" value="Genomic_DNA"/>
</dbReference>
<dbReference type="EMBL" id="CAEZYK010000002">
    <property type="protein sequence ID" value="CAB4712648.1"/>
    <property type="molecule type" value="Genomic_DNA"/>
</dbReference>
<dbReference type="PANTHER" id="PTHR42784">
    <property type="entry name" value="PYRANOSE 2-OXIDASE"/>
    <property type="match status" value="1"/>
</dbReference>
<evidence type="ECO:0000259" key="6">
    <source>
        <dbReference type="Pfam" id="PF00732"/>
    </source>
</evidence>
<organism evidence="11">
    <name type="scientific">freshwater metagenome</name>
    <dbReference type="NCBI Taxonomy" id="449393"/>
    <lineage>
        <taxon>unclassified sequences</taxon>
        <taxon>metagenomes</taxon>
        <taxon>ecological metagenomes</taxon>
    </lineage>
</organism>
<protein>
    <submittedName>
        <fullName evidence="11">Unannotated protein</fullName>
    </submittedName>
</protein>
<dbReference type="EMBL" id="CAFBMM010000010">
    <property type="protein sequence ID" value="CAB4899482.1"/>
    <property type="molecule type" value="Genomic_DNA"/>
</dbReference>
<dbReference type="Pfam" id="PF01494">
    <property type="entry name" value="FAD_binding_3"/>
    <property type="match status" value="1"/>
</dbReference>
<dbReference type="AlphaFoldDB" id="A0A6J7M9V9"/>
<keyword evidence="5" id="KW-0560">Oxidoreductase</keyword>
<evidence type="ECO:0000256" key="2">
    <source>
        <dbReference type="ARBA" id="ARBA00010790"/>
    </source>
</evidence>
<evidence type="ECO:0000259" key="7">
    <source>
        <dbReference type="Pfam" id="PF01494"/>
    </source>
</evidence>
<sequence>MTGSVTGNDCDVVVIGSGPGGATAAHILSSAGWNVIVLEKGRNHLLELTEPYGPMGHFSNDEIKFTRRHFLGPDPITEPRTFRRSESDGDRFLTGHVNSLPSTVGGGGVHADGKLPRFREVDFSLRSELGGVEGADVVDWPLEYSDLEPYYAEAEELVGVAGEAGNPFAAWRSGPYPMPPGADMYGSLLSGAAALRHGLHPYRAPTGANSVPYDGRPACNNCGFCAFYGCPIEAKGDPVALLRRALNTGRCQIIPEAYVHEITTDTSGKKATGVRYLDLRAPVDNPGGPPVHEIRSDYVVLAGGAFETPRLLLRNGLGNSSGLVGRNLMFHFQTMVAGGFPDRLWGASRGRSVTHLHDDHIVGDKAQDVAANAAGLPWLRGGIVEHGGAAGPILESLSYGSNQHHAASMRASALRERLWVFTMQGEDLAQPNNRIDLDPSVRDAWGFASGRVTYRPHRHEIATSDHVAPILESVLRDAGAEWTAVSTSPPTNENDPHPAMGHAPVSYHIMGTARMGDSPESSVVDPSGRLWDIDNVIVADSSVFPTSTGYGPTLSLVALAARATRLAVGDPLPSTVPAKP</sequence>
<evidence type="ECO:0000256" key="4">
    <source>
        <dbReference type="ARBA" id="ARBA00022827"/>
    </source>
</evidence>
<comment type="similarity">
    <text evidence="2">Belongs to the GMC oxidoreductase family.</text>
</comment>
<dbReference type="Pfam" id="PF05199">
    <property type="entry name" value="GMC_oxred_C"/>
    <property type="match status" value="1"/>
</dbReference>
<dbReference type="InterPro" id="IPR000172">
    <property type="entry name" value="GMC_OxRdtase_N"/>
</dbReference>
<feature type="domain" description="Glucose-methanol-choline oxidoreductase C-terminal" evidence="8">
    <location>
        <begin position="431"/>
        <end position="560"/>
    </location>
</feature>
<proteinExistence type="inferred from homology"/>
<comment type="cofactor">
    <cofactor evidence="1">
        <name>FAD</name>
        <dbReference type="ChEBI" id="CHEBI:57692"/>
    </cofactor>
</comment>